<evidence type="ECO:0000313" key="3">
    <source>
        <dbReference type="Proteomes" id="UP000034531"/>
    </source>
</evidence>
<protein>
    <submittedName>
        <fullName evidence="2">Uncharacterized protein</fullName>
    </submittedName>
</protein>
<feature type="region of interest" description="Disordered" evidence="1">
    <location>
        <begin position="34"/>
        <end position="105"/>
    </location>
</feature>
<reference evidence="2 3" key="1">
    <citation type="journal article" date="2015" name="Nature">
        <title>rRNA introns, odd ribosomes, and small enigmatic genomes across a large radiation of phyla.</title>
        <authorList>
            <person name="Brown C.T."/>
            <person name="Hug L.A."/>
            <person name="Thomas B.C."/>
            <person name="Sharon I."/>
            <person name="Castelle C.J."/>
            <person name="Singh A."/>
            <person name="Wilkins M.J."/>
            <person name="Williams K.H."/>
            <person name="Banfield J.F."/>
        </authorList>
    </citation>
    <scope>NUCLEOTIDE SEQUENCE [LARGE SCALE GENOMIC DNA]</scope>
</reference>
<name>A0A0G0TVD5_9BACT</name>
<organism evidence="2 3">
    <name type="scientific">Candidatus Curtissbacteria bacterium GW2011_GWA1_40_16</name>
    <dbReference type="NCBI Taxonomy" id="1618405"/>
    <lineage>
        <taxon>Bacteria</taxon>
        <taxon>Candidatus Curtissiibacteriota</taxon>
    </lineage>
</organism>
<dbReference type="AlphaFoldDB" id="A0A0G0TVD5"/>
<sequence length="350" mass="37138">MRVMSKKGFVHLIPLFAIAVVLVGALAAVSVNKENSQKQAVGKVLSERSGDEDRSGSNSSESGRESNDDSGDRPDEVQGSEDTKSDSGSNQSETRADSVQPKVEVKKVEAEIEKEANKSKLKVENASGKFESETESGKTKTKLEANGLKIEVEGENGKLVIKVKDENGQEVEVEESEKQDLVEAANEELEDDGIRLATRSADLGFIQDGRKVRTNFPLSVDPASGQLFVTTPAGIKIVTILPSVAIENMIKAGILTRVDEPVVAPSPPPAEGSGSAGATQGAQISVLGSSIELTEQNNQPVYRISGVKDEKLFGLLPVGVKLITVVSASDGSLVDIQQGIFARILDLLSN</sequence>
<feature type="compositionally biased region" description="Basic and acidic residues" evidence="1">
    <location>
        <begin position="45"/>
        <end position="55"/>
    </location>
</feature>
<comment type="caution">
    <text evidence="2">The sequence shown here is derived from an EMBL/GenBank/DDBJ whole genome shotgun (WGS) entry which is preliminary data.</text>
</comment>
<accession>A0A0G0TVD5</accession>
<evidence type="ECO:0000256" key="1">
    <source>
        <dbReference type="SAM" id="MobiDB-lite"/>
    </source>
</evidence>
<feature type="compositionally biased region" description="Basic and acidic residues" evidence="1">
    <location>
        <begin position="62"/>
        <end position="85"/>
    </location>
</feature>
<evidence type="ECO:0000313" key="2">
    <source>
        <dbReference type="EMBL" id="KKR51045.1"/>
    </source>
</evidence>
<dbReference type="EMBL" id="LBYI01000003">
    <property type="protein sequence ID" value="KKR51045.1"/>
    <property type="molecule type" value="Genomic_DNA"/>
</dbReference>
<gene>
    <name evidence="2" type="ORF">UT84_C0003G0040</name>
</gene>
<proteinExistence type="predicted"/>
<dbReference type="Proteomes" id="UP000034531">
    <property type="component" value="Unassembled WGS sequence"/>
</dbReference>